<protein>
    <submittedName>
        <fullName evidence="1">Uncharacterized protein</fullName>
    </submittedName>
</protein>
<evidence type="ECO:0000313" key="2">
    <source>
        <dbReference type="Proteomes" id="UP000011058"/>
    </source>
</evidence>
<reference evidence="1 2" key="1">
    <citation type="journal article" date="2012" name="J. Bacteriol.">
        <title>Genome Sequence of Fibrella aestuarina BUZ 2T, a Filamentous Marine Bacterium.</title>
        <authorList>
            <person name="Filippini M."/>
            <person name="Qi W."/>
            <person name="Blom J."/>
            <person name="Goesmann A."/>
            <person name="Smits T.H."/>
            <person name="Bagheri H.C."/>
        </authorList>
    </citation>
    <scope>NUCLEOTIDE SEQUENCE [LARGE SCALE GENOMIC DNA]</scope>
    <source>
        <strain evidence="2">BUZ 2T</strain>
    </source>
</reference>
<dbReference type="STRING" id="1166018.FAES_3757"/>
<evidence type="ECO:0000313" key="1">
    <source>
        <dbReference type="EMBL" id="CCH01764.1"/>
    </source>
</evidence>
<keyword evidence="2" id="KW-1185">Reference proteome</keyword>
<proteinExistence type="predicted"/>
<dbReference type="KEGG" id="fae:FAES_3757"/>
<accession>I0KCB1</accession>
<dbReference type="eggNOG" id="ENOG5034AA3">
    <property type="taxonomic scope" value="Bacteria"/>
</dbReference>
<dbReference type="HOGENOM" id="CLU_1127744_0_0_10"/>
<name>I0KCB1_9BACT</name>
<dbReference type="EMBL" id="HE796683">
    <property type="protein sequence ID" value="CCH01764.1"/>
    <property type="molecule type" value="Genomic_DNA"/>
</dbReference>
<dbReference type="Proteomes" id="UP000011058">
    <property type="component" value="Chromosome"/>
</dbReference>
<organism evidence="1 2">
    <name type="scientific">Fibrella aestuarina BUZ 2</name>
    <dbReference type="NCBI Taxonomy" id="1166018"/>
    <lineage>
        <taxon>Bacteria</taxon>
        <taxon>Pseudomonadati</taxon>
        <taxon>Bacteroidota</taxon>
        <taxon>Cytophagia</taxon>
        <taxon>Cytophagales</taxon>
        <taxon>Spirosomataceae</taxon>
        <taxon>Fibrella</taxon>
    </lineage>
</organism>
<gene>
    <name evidence="1" type="ORF">FAES_3757</name>
</gene>
<dbReference type="AlphaFoldDB" id="I0KCB1"/>
<sequence>MAFTQTNKPRFVGCKETSTYRWELYLTNGYVFDGYSANVGMAEKQDKQALLQDCISRLLNNGYLDKCYQMQFFKRTFLHRSKDILILELFADTYKLYDELTLDLQTANFLDRVYGARKTETGLDYAKLLPPRPTGKFREVERVDFEFTKEKFPTLQHLIEYCKTVLLAEPKSYSRTRVEAWYHKCRHYYNANQSQPQTSPIVRPASAIVADLPPMDADNAQMVKNAQNAVAALQGKLNITPNMRRQ</sequence>